<name>A0A0C4DI90_FUSOF</name>
<organism evidence="2 3">
    <name type="scientific">Fusarium oxysporum (strain Fo5176)</name>
    <name type="common">Fusarium vascular wilt</name>
    <dbReference type="NCBI Taxonomy" id="660025"/>
    <lineage>
        <taxon>Eukaryota</taxon>
        <taxon>Fungi</taxon>
        <taxon>Dikarya</taxon>
        <taxon>Ascomycota</taxon>
        <taxon>Pezizomycotina</taxon>
        <taxon>Sordariomycetes</taxon>
        <taxon>Hypocreomycetidae</taxon>
        <taxon>Hypocreales</taxon>
        <taxon>Nectriaceae</taxon>
        <taxon>Fusarium</taxon>
        <taxon>Fusarium oxysporum species complex</taxon>
    </lineage>
</organism>
<evidence type="ECO:0000313" key="2">
    <source>
        <dbReference type="EnsemblFungi" id="FOXG_16983P0"/>
    </source>
</evidence>
<reference evidence="3" key="1">
    <citation type="journal article" date="2012" name="Mol. Plant Microbe Interact.">
        <title>A highly conserved effector in Fusarium oxysporum is required for full virulence on Arabidopsis.</title>
        <authorList>
            <person name="Thatcher L.F."/>
            <person name="Gardiner D.M."/>
            <person name="Kazan K."/>
            <person name="Manners J."/>
        </authorList>
    </citation>
    <scope>NUCLEOTIDE SEQUENCE [LARGE SCALE GENOMIC DNA]</scope>
    <source>
        <strain evidence="3">Fo5176</strain>
    </source>
</reference>
<feature type="compositionally biased region" description="Polar residues" evidence="1">
    <location>
        <begin position="101"/>
        <end position="110"/>
    </location>
</feature>
<dbReference type="EnsemblFungi" id="FOXG_16983T0">
    <property type="protein sequence ID" value="FOXG_16983P0"/>
    <property type="gene ID" value="FOXG_16983"/>
</dbReference>
<dbReference type="STRING" id="426428.A0A0C4DI90"/>
<sequence>MNSLTPLQSHLVTANLKRRNRFIQAHLHSLGLKKRSVGFELPVPEVAEQASAPTLSSDDKIAEVALSAPTPRQPIEPLPAPMSVTSASVPESKLEYKEPVSQKTESTPMTIITQITASARYPRPRKTLG</sequence>
<accession>A0A0C4DI90</accession>
<protein>
    <submittedName>
        <fullName evidence="2">Uncharacterized protein</fullName>
    </submittedName>
</protein>
<evidence type="ECO:0000256" key="1">
    <source>
        <dbReference type="SAM" id="MobiDB-lite"/>
    </source>
</evidence>
<feature type="region of interest" description="Disordered" evidence="1">
    <location>
        <begin position="69"/>
        <end position="110"/>
    </location>
</feature>
<evidence type="ECO:0000313" key="3">
    <source>
        <dbReference type="Proteomes" id="UP000002489"/>
    </source>
</evidence>
<dbReference type="Proteomes" id="UP000002489">
    <property type="component" value="Unassembled WGS sequence"/>
</dbReference>
<feature type="compositionally biased region" description="Pro residues" evidence="1">
    <location>
        <begin position="71"/>
        <end position="80"/>
    </location>
</feature>
<dbReference type="AlphaFoldDB" id="A0A0C4DI90"/>
<reference evidence="2" key="2">
    <citation type="submission" date="2025-08" db="UniProtKB">
        <authorList>
            <consortium name="EnsemblFungi"/>
        </authorList>
    </citation>
    <scope>IDENTIFICATION</scope>
    <source>
        <strain evidence="2">4287 / CBS 123668 / FGSC 9935 / NRRL 34936</strain>
    </source>
</reference>
<proteinExistence type="predicted"/>